<name>A0A1X1U2Q4_9MYCO</name>
<dbReference type="STRING" id="188915.AWC02_03195"/>
<dbReference type="RefSeq" id="WP_085127026.1">
    <property type="nucleotide sequence ID" value="NZ_LQOT01000014.1"/>
</dbReference>
<dbReference type="PANTHER" id="PTHR34310:SF8">
    <property type="entry name" value="CONSERVED PROTEIN"/>
    <property type="match status" value="1"/>
</dbReference>
<proteinExistence type="predicted"/>
<gene>
    <name evidence="2" type="ORF">AWC02_03195</name>
</gene>
<dbReference type="Gene3D" id="2.170.150.40">
    <property type="entry name" value="Domain of unknown function (DUF427)"/>
    <property type="match status" value="1"/>
</dbReference>
<sequence>MTHSPSSRRPIHTPTAEYPITVTPTGRRVTVRVGGELVADSADALTLQESTRPAVQYIPLADVRRDMLTRTATTSYCPFKGDAAYYSVNTPDGQTVADAGWTYEQPFPAVADIAGHIAFYPAKADIAVADA</sequence>
<evidence type="ECO:0000259" key="1">
    <source>
        <dbReference type="Pfam" id="PF04248"/>
    </source>
</evidence>
<reference evidence="2 3" key="1">
    <citation type="submission" date="2016-01" db="EMBL/GenBank/DDBJ databases">
        <title>The new phylogeny of the genus Mycobacterium.</title>
        <authorList>
            <person name="Tarcisio F."/>
            <person name="Conor M."/>
            <person name="Antonella G."/>
            <person name="Elisabetta G."/>
            <person name="Giulia F.S."/>
            <person name="Sara T."/>
            <person name="Anna F."/>
            <person name="Clotilde B."/>
            <person name="Roberto B."/>
            <person name="Veronica D.S."/>
            <person name="Fabio R."/>
            <person name="Monica P."/>
            <person name="Olivier J."/>
            <person name="Enrico T."/>
            <person name="Nicola S."/>
        </authorList>
    </citation>
    <scope>NUCLEOTIDE SEQUENCE [LARGE SCALE GENOMIC DNA]</scope>
    <source>
        <strain evidence="2 3">ATCC 27353</strain>
    </source>
</reference>
<evidence type="ECO:0000313" key="2">
    <source>
        <dbReference type="EMBL" id="ORV50958.1"/>
    </source>
</evidence>
<keyword evidence="3" id="KW-1185">Reference proteome</keyword>
<protein>
    <recommendedName>
        <fullName evidence="1">DUF427 domain-containing protein</fullName>
    </recommendedName>
</protein>
<dbReference type="InterPro" id="IPR038694">
    <property type="entry name" value="DUF427_sf"/>
</dbReference>
<dbReference type="AlphaFoldDB" id="A0A1X1U2Q4"/>
<dbReference type="PANTHER" id="PTHR34310">
    <property type="entry name" value="DUF427 DOMAIN PROTEIN (AFU_ORTHOLOGUE AFUA_3G02220)"/>
    <property type="match status" value="1"/>
</dbReference>
<organism evidence="2 3">
    <name type="scientific">Mycolicibacter engbaekii</name>
    <dbReference type="NCBI Taxonomy" id="188915"/>
    <lineage>
        <taxon>Bacteria</taxon>
        <taxon>Bacillati</taxon>
        <taxon>Actinomycetota</taxon>
        <taxon>Actinomycetes</taxon>
        <taxon>Mycobacteriales</taxon>
        <taxon>Mycobacteriaceae</taxon>
        <taxon>Mycolicibacter</taxon>
    </lineage>
</organism>
<dbReference type="Pfam" id="PF04248">
    <property type="entry name" value="NTP_transf_9"/>
    <property type="match status" value="1"/>
</dbReference>
<dbReference type="InterPro" id="IPR007361">
    <property type="entry name" value="DUF427"/>
</dbReference>
<accession>A0A1X1U2Q4</accession>
<comment type="caution">
    <text evidence="2">The sequence shown here is derived from an EMBL/GenBank/DDBJ whole genome shotgun (WGS) entry which is preliminary data.</text>
</comment>
<dbReference type="EMBL" id="LQOT01000014">
    <property type="protein sequence ID" value="ORV50958.1"/>
    <property type="molecule type" value="Genomic_DNA"/>
</dbReference>
<evidence type="ECO:0000313" key="3">
    <source>
        <dbReference type="Proteomes" id="UP000193465"/>
    </source>
</evidence>
<feature type="domain" description="DUF427" evidence="1">
    <location>
        <begin position="29"/>
        <end position="121"/>
    </location>
</feature>
<dbReference type="Proteomes" id="UP000193465">
    <property type="component" value="Unassembled WGS sequence"/>
</dbReference>